<feature type="signal peptide" evidence="1">
    <location>
        <begin position="1"/>
        <end position="22"/>
    </location>
</feature>
<proteinExistence type="predicted"/>
<evidence type="ECO:0000313" key="2">
    <source>
        <dbReference type="EMBL" id="SKC79665.1"/>
    </source>
</evidence>
<feature type="chain" id="PRO_5010584073" description="YD repeat-containing protein" evidence="1">
    <location>
        <begin position="23"/>
        <end position="565"/>
    </location>
</feature>
<evidence type="ECO:0008006" key="4">
    <source>
        <dbReference type="Google" id="ProtNLM"/>
    </source>
</evidence>
<keyword evidence="1" id="KW-0732">Signal</keyword>
<dbReference type="AlphaFoldDB" id="A0A1T5LUY1"/>
<dbReference type="Proteomes" id="UP000190341">
    <property type="component" value="Unassembled WGS sequence"/>
</dbReference>
<dbReference type="STRING" id="428993.SAMN06296058_3106"/>
<dbReference type="EMBL" id="FUZV01000002">
    <property type="protein sequence ID" value="SKC79665.1"/>
    <property type="molecule type" value="Genomic_DNA"/>
</dbReference>
<sequence>MRSYLTSILLVLSLCAPRGAFAQVWSFETYGKEIERGSSIPAIPDGFGQFGEIIDLNSGSVVFKKTVVELRGSNSLRVAADFEFKMWDRLGYPPAYQWQLATPYIAGIHSAEHGWVVGQLNSLNNQRCSDPLGLGVAYTVRSSKPPKDNYMSDEYWDGNSLVGIEGGGTVRRLNPTEPTLSGANIKWSTSRGWRFSCYTLADGSEGFIGHRPNGEKYYFGIPEAGDEILPITSSHFPNANTWLEVSLYKMHLKRVEDRFGNWVTYEPNRITSSDGRVIDFQWSTTGTAIIKVTADGREWNLSAQSSGFTSGTTVTNPDGSQWSISKSGAINQSYYSGSQCTEQQNIPLGYSGQLAVTVKLESGVSGTFTMKPRRQGYSYVTYDCRNIGPGAPSFVENPGFFDVISIFDRSVQGPGILPLQHTFNYGPYAGCYSPMTGQTAPPNACTSSSPTSRTVTVTASTGDVETHTFGNRVYQNAGLLLAETVGNLQTTTFEYDVSYINSGGTGKRKVYDMDETRVPVVKRRATTLGGRTFVWAIASTCGTGGTQLCIDEFFRPTKVTRSSGP</sequence>
<reference evidence="2 3" key="1">
    <citation type="submission" date="2017-02" db="EMBL/GenBank/DDBJ databases">
        <authorList>
            <person name="Peterson S.W."/>
        </authorList>
    </citation>
    <scope>NUCLEOTIDE SEQUENCE [LARGE SCALE GENOMIC DNA]</scope>
    <source>
        <strain evidence="2 3">P15</strain>
    </source>
</reference>
<organism evidence="2 3">
    <name type="scientific">Pseudoxanthomonas indica</name>
    <dbReference type="NCBI Taxonomy" id="428993"/>
    <lineage>
        <taxon>Bacteria</taxon>
        <taxon>Pseudomonadati</taxon>
        <taxon>Pseudomonadota</taxon>
        <taxon>Gammaproteobacteria</taxon>
        <taxon>Lysobacterales</taxon>
        <taxon>Lysobacteraceae</taxon>
        <taxon>Pseudoxanthomonas</taxon>
    </lineage>
</organism>
<name>A0A1T5LUY1_9GAMM</name>
<evidence type="ECO:0000313" key="3">
    <source>
        <dbReference type="Proteomes" id="UP000190341"/>
    </source>
</evidence>
<protein>
    <recommendedName>
        <fullName evidence="4">YD repeat-containing protein</fullName>
    </recommendedName>
</protein>
<keyword evidence="3" id="KW-1185">Reference proteome</keyword>
<evidence type="ECO:0000256" key="1">
    <source>
        <dbReference type="SAM" id="SignalP"/>
    </source>
</evidence>
<gene>
    <name evidence="2" type="ORF">SAMN06296058_3106</name>
</gene>
<accession>A0A1T5LUY1</accession>